<organism evidence="1">
    <name type="scientific">marine metagenome</name>
    <dbReference type="NCBI Taxonomy" id="408172"/>
    <lineage>
        <taxon>unclassified sequences</taxon>
        <taxon>metagenomes</taxon>
        <taxon>ecological metagenomes</taxon>
    </lineage>
</organism>
<accession>A0A381ZJY3</accession>
<reference evidence="1" key="1">
    <citation type="submission" date="2018-05" db="EMBL/GenBank/DDBJ databases">
        <authorList>
            <person name="Lanie J.A."/>
            <person name="Ng W.-L."/>
            <person name="Kazmierczak K.M."/>
            <person name="Andrzejewski T.M."/>
            <person name="Davidsen T.M."/>
            <person name="Wayne K.J."/>
            <person name="Tettelin H."/>
            <person name="Glass J.I."/>
            <person name="Rusch D."/>
            <person name="Podicherti R."/>
            <person name="Tsui H.-C.T."/>
            <person name="Winkler M.E."/>
        </authorList>
    </citation>
    <scope>NUCLEOTIDE SEQUENCE</scope>
</reference>
<gene>
    <name evidence="1" type="ORF">METZ01_LOCUS142449</name>
</gene>
<sequence>VENKCKNNTEVAEAVAVTVGLTWFAVRLPWWIIALA</sequence>
<proteinExistence type="predicted"/>
<feature type="non-terminal residue" evidence="1">
    <location>
        <position position="1"/>
    </location>
</feature>
<protein>
    <submittedName>
        <fullName evidence="1">Uncharacterized protein</fullName>
    </submittedName>
</protein>
<name>A0A381ZJY3_9ZZZZ</name>
<dbReference type="EMBL" id="UINC01021633">
    <property type="protein sequence ID" value="SVA89595.1"/>
    <property type="molecule type" value="Genomic_DNA"/>
</dbReference>
<dbReference type="AlphaFoldDB" id="A0A381ZJY3"/>
<evidence type="ECO:0000313" key="1">
    <source>
        <dbReference type="EMBL" id="SVA89595.1"/>
    </source>
</evidence>